<evidence type="ECO:0000313" key="10">
    <source>
        <dbReference type="RefSeq" id="XP_022305826.1"/>
    </source>
</evidence>
<dbReference type="GO" id="GO:0006506">
    <property type="term" value="P:GPI anchor biosynthetic process"/>
    <property type="evidence" value="ECO:0007669"/>
    <property type="project" value="UniProtKB-KW"/>
</dbReference>
<dbReference type="GO" id="GO:0005789">
    <property type="term" value="C:endoplasmic reticulum membrane"/>
    <property type="evidence" value="ECO:0007669"/>
    <property type="project" value="TreeGrafter"/>
</dbReference>
<reference evidence="10" key="1">
    <citation type="submission" date="2025-08" db="UniProtKB">
        <authorList>
            <consortium name="RefSeq"/>
        </authorList>
    </citation>
    <scope>IDENTIFICATION</scope>
    <source>
        <tissue evidence="10">Whole sample</tissue>
    </source>
</reference>
<dbReference type="GeneID" id="111112583"/>
<dbReference type="AlphaFoldDB" id="A0A8B8BS86"/>
<feature type="transmembrane region" description="Helical" evidence="8">
    <location>
        <begin position="287"/>
        <end position="304"/>
    </location>
</feature>
<comment type="function">
    <text evidence="8">Involved in the lipid remodeling steps of GPI-anchor maturation.</text>
</comment>
<dbReference type="RefSeq" id="XP_022305826.1">
    <property type="nucleotide sequence ID" value="XM_022450118.1"/>
</dbReference>
<keyword evidence="7 8" id="KW-0472">Membrane</keyword>
<evidence type="ECO:0000256" key="8">
    <source>
        <dbReference type="RuleBase" id="RU365066"/>
    </source>
</evidence>
<dbReference type="Pfam" id="PF04080">
    <property type="entry name" value="Per1"/>
    <property type="match status" value="1"/>
</dbReference>
<dbReference type="KEGG" id="cvn:111112583"/>
<dbReference type="PANTHER" id="PTHR13148:SF0">
    <property type="entry name" value="POST-GPI ATTACHMENT TO PROTEINS FACTOR 3"/>
    <property type="match status" value="1"/>
</dbReference>
<feature type="transmembrane region" description="Helical" evidence="8">
    <location>
        <begin position="6"/>
        <end position="22"/>
    </location>
</feature>
<keyword evidence="4 8" id="KW-0812">Transmembrane</keyword>
<feature type="transmembrane region" description="Helical" evidence="8">
    <location>
        <begin position="228"/>
        <end position="245"/>
    </location>
</feature>
<feature type="transmembrane region" description="Helical" evidence="8">
    <location>
        <begin position="257"/>
        <end position="275"/>
    </location>
</feature>
<comment type="subcellular location">
    <subcellularLocation>
        <location evidence="1">Endomembrane system</location>
        <topology evidence="1">Multi-pass membrane protein</topology>
    </subcellularLocation>
    <subcellularLocation>
        <location evidence="8">Golgi apparatus membrane</location>
        <topology evidence="8">Multi-pass membrane protein</topology>
    </subcellularLocation>
</comment>
<evidence type="ECO:0000313" key="9">
    <source>
        <dbReference type="Proteomes" id="UP000694844"/>
    </source>
</evidence>
<name>A0A8B8BS86_CRAVI</name>
<dbReference type="InterPro" id="IPR007217">
    <property type="entry name" value="Per1-like"/>
</dbReference>
<dbReference type="OrthoDB" id="419770at2759"/>
<protein>
    <recommendedName>
        <fullName evidence="8">Post-GPI attachment to proteins factor 3</fullName>
    </recommendedName>
</protein>
<dbReference type="Proteomes" id="UP000694844">
    <property type="component" value="Chromosome 9"/>
</dbReference>
<feature type="transmembrane region" description="Helical" evidence="8">
    <location>
        <begin position="197"/>
        <end position="216"/>
    </location>
</feature>
<keyword evidence="8" id="KW-0333">Golgi apparatus</keyword>
<evidence type="ECO:0000256" key="2">
    <source>
        <dbReference type="ARBA" id="ARBA00006387"/>
    </source>
</evidence>
<evidence type="ECO:0000256" key="5">
    <source>
        <dbReference type="ARBA" id="ARBA00022729"/>
    </source>
</evidence>
<keyword evidence="9" id="KW-1185">Reference proteome</keyword>
<comment type="similarity">
    <text evidence="2 8">Belongs to the PGAP3 family.</text>
</comment>
<dbReference type="GO" id="GO:0000139">
    <property type="term" value="C:Golgi membrane"/>
    <property type="evidence" value="ECO:0007669"/>
    <property type="project" value="UniProtKB-SubCell"/>
</dbReference>
<dbReference type="GO" id="GO:0016788">
    <property type="term" value="F:hydrolase activity, acting on ester bonds"/>
    <property type="evidence" value="ECO:0007669"/>
    <property type="project" value="TreeGrafter"/>
</dbReference>
<feature type="transmembrane region" description="Helical" evidence="8">
    <location>
        <begin position="137"/>
        <end position="156"/>
    </location>
</feature>
<proteinExistence type="inferred from homology"/>
<sequence length="320" mass="37528">MGTFPWILWWWFLGHVVLVEGSRGDRSYIYQRCTDDCEYENCTRPVSLQHFRESQPWVEALLHWSCGDECQYQCMWTTVEAFRKDNIDVPQFYGKWPFVRVLGVQEPASVVFSVLNGLYHLRIFSYRAAVPSSTPMYYVWHVVAAIGIHAWTWSTIFHTRDFPLTEKMDYFCAFSLVLANLGSLFCRILGTQNQTRVGVALMLLLMFYLQHIYYLAFVKFDYGYNMKVNIAVGFVNLVGWLFWCRRHWTQLPHTRKCLAVMVGMNLLLLLEVLDFPPLGWTFDAHSLWHAGTVPLGFLWYSFIIEDGKYLAEQGKWKKGV</sequence>
<keyword evidence="6 8" id="KW-1133">Transmembrane helix</keyword>
<evidence type="ECO:0000256" key="4">
    <source>
        <dbReference type="ARBA" id="ARBA00022692"/>
    </source>
</evidence>
<evidence type="ECO:0000256" key="1">
    <source>
        <dbReference type="ARBA" id="ARBA00004127"/>
    </source>
</evidence>
<accession>A0A8B8BS86</accession>
<dbReference type="PANTHER" id="PTHR13148">
    <property type="entry name" value="PER1-RELATED"/>
    <property type="match status" value="1"/>
</dbReference>
<evidence type="ECO:0000256" key="3">
    <source>
        <dbReference type="ARBA" id="ARBA00022502"/>
    </source>
</evidence>
<evidence type="ECO:0000256" key="6">
    <source>
        <dbReference type="ARBA" id="ARBA00022989"/>
    </source>
</evidence>
<keyword evidence="3 8" id="KW-0337">GPI-anchor biosynthesis</keyword>
<organism evidence="9 10">
    <name type="scientific">Crassostrea virginica</name>
    <name type="common">Eastern oyster</name>
    <dbReference type="NCBI Taxonomy" id="6565"/>
    <lineage>
        <taxon>Eukaryota</taxon>
        <taxon>Metazoa</taxon>
        <taxon>Spiralia</taxon>
        <taxon>Lophotrochozoa</taxon>
        <taxon>Mollusca</taxon>
        <taxon>Bivalvia</taxon>
        <taxon>Autobranchia</taxon>
        <taxon>Pteriomorphia</taxon>
        <taxon>Ostreida</taxon>
        <taxon>Ostreoidea</taxon>
        <taxon>Ostreidae</taxon>
        <taxon>Crassostrea</taxon>
    </lineage>
</organism>
<evidence type="ECO:0000256" key="7">
    <source>
        <dbReference type="ARBA" id="ARBA00023136"/>
    </source>
</evidence>
<gene>
    <name evidence="10" type="primary">LOC111112583</name>
</gene>
<keyword evidence="5" id="KW-0732">Signal</keyword>
<feature type="transmembrane region" description="Helical" evidence="8">
    <location>
        <begin position="168"/>
        <end position="190"/>
    </location>
</feature>